<dbReference type="OrthoDB" id="9985822at2"/>
<name>A0A4Q8QER5_9FLAO</name>
<gene>
    <name evidence="2" type="ORF">EW142_04135</name>
</gene>
<reference evidence="2 3" key="1">
    <citation type="submission" date="2019-02" db="EMBL/GenBank/DDBJ databases">
        <title>Draft genome sequence of Muricauda sp. 176CP4-71.</title>
        <authorList>
            <person name="Park J.-S."/>
        </authorList>
    </citation>
    <scope>NUCLEOTIDE SEQUENCE [LARGE SCALE GENOMIC DNA]</scope>
    <source>
        <strain evidence="2 3">176CP4-71</strain>
    </source>
</reference>
<accession>A0A4Q8QER5</accession>
<sequence length="125" mass="14290">MTYDTATLFEMATNETEKHNLFFIEDVVSFLPCSKSTFYKYIPLGSNEMDKLKDLLGKNRIALKVELRKKWRESDNATLQMALMKLIATNEERKKLSQSYIDHTSDSKPMNVISLGGDEATAETD</sequence>
<proteinExistence type="predicted"/>
<feature type="region of interest" description="Disordered" evidence="1">
    <location>
        <begin position="98"/>
        <end position="125"/>
    </location>
</feature>
<keyword evidence="3" id="KW-1185">Reference proteome</keyword>
<protein>
    <submittedName>
        <fullName evidence="2">Uncharacterized protein</fullName>
    </submittedName>
</protein>
<evidence type="ECO:0000313" key="3">
    <source>
        <dbReference type="Proteomes" id="UP000291981"/>
    </source>
</evidence>
<comment type="caution">
    <text evidence="2">The sequence shown here is derived from an EMBL/GenBank/DDBJ whole genome shotgun (WGS) entry which is preliminary data.</text>
</comment>
<evidence type="ECO:0000256" key="1">
    <source>
        <dbReference type="SAM" id="MobiDB-lite"/>
    </source>
</evidence>
<organism evidence="2 3">
    <name type="scientific">Flagellimonas allohymeniacidonis</name>
    <dbReference type="NCBI Taxonomy" id="2517819"/>
    <lineage>
        <taxon>Bacteria</taxon>
        <taxon>Pseudomonadati</taxon>
        <taxon>Bacteroidota</taxon>
        <taxon>Flavobacteriia</taxon>
        <taxon>Flavobacteriales</taxon>
        <taxon>Flavobacteriaceae</taxon>
        <taxon>Flagellimonas</taxon>
    </lineage>
</organism>
<dbReference type="RefSeq" id="WP_130610047.1">
    <property type="nucleotide sequence ID" value="NZ_SGIU01000001.1"/>
</dbReference>
<evidence type="ECO:0000313" key="2">
    <source>
        <dbReference type="EMBL" id="TAI48992.1"/>
    </source>
</evidence>
<dbReference type="EMBL" id="SGIU01000001">
    <property type="protein sequence ID" value="TAI48992.1"/>
    <property type="molecule type" value="Genomic_DNA"/>
</dbReference>
<dbReference type="Proteomes" id="UP000291981">
    <property type="component" value="Unassembled WGS sequence"/>
</dbReference>
<dbReference type="AlphaFoldDB" id="A0A4Q8QER5"/>